<feature type="compositionally biased region" description="Basic and acidic residues" evidence="1">
    <location>
        <begin position="31"/>
        <end position="51"/>
    </location>
</feature>
<evidence type="ECO:0000313" key="3">
    <source>
        <dbReference type="Proteomes" id="UP000023152"/>
    </source>
</evidence>
<organism evidence="2 3">
    <name type="scientific">Reticulomyxa filosa</name>
    <dbReference type="NCBI Taxonomy" id="46433"/>
    <lineage>
        <taxon>Eukaryota</taxon>
        <taxon>Sar</taxon>
        <taxon>Rhizaria</taxon>
        <taxon>Retaria</taxon>
        <taxon>Foraminifera</taxon>
        <taxon>Monothalamids</taxon>
        <taxon>Reticulomyxidae</taxon>
        <taxon>Reticulomyxa</taxon>
    </lineage>
</organism>
<reference evidence="2 3" key="1">
    <citation type="journal article" date="2013" name="Curr. Biol.">
        <title>The Genome of the Foraminiferan Reticulomyxa filosa.</title>
        <authorList>
            <person name="Glockner G."/>
            <person name="Hulsmann N."/>
            <person name="Schleicher M."/>
            <person name="Noegel A.A."/>
            <person name="Eichinger L."/>
            <person name="Gallinger C."/>
            <person name="Pawlowski J."/>
            <person name="Sierra R."/>
            <person name="Euteneuer U."/>
            <person name="Pillet L."/>
            <person name="Moustafa A."/>
            <person name="Platzer M."/>
            <person name="Groth M."/>
            <person name="Szafranski K."/>
            <person name="Schliwa M."/>
        </authorList>
    </citation>
    <scope>NUCLEOTIDE SEQUENCE [LARGE SCALE GENOMIC DNA]</scope>
</reference>
<comment type="caution">
    <text evidence="2">The sequence shown here is derived from an EMBL/GenBank/DDBJ whole genome shotgun (WGS) entry which is preliminary data.</text>
</comment>
<dbReference type="EMBL" id="ASPP01045406">
    <property type="protein sequence ID" value="ETN98921.1"/>
    <property type="molecule type" value="Genomic_DNA"/>
</dbReference>
<feature type="compositionally biased region" description="Basic and acidic residues" evidence="1">
    <location>
        <begin position="67"/>
        <end position="116"/>
    </location>
</feature>
<feature type="compositionally biased region" description="Polar residues" evidence="1">
    <location>
        <begin position="52"/>
        <end position="66"/>
    </location>
</feature>
<evidence type="ECO:0000313" key="2">
    <source>
        <dbReference type="EMBL" id="ETN98921.1"/>
    </source>
</evidence>
<keyword evidence="3" id="KW-1185">Reference proteome</keyword>
<accession>X6LCV3</accession>
<feature type="non-terminal residue" evidence="2">
    <location>
        <position position="1"/>
    </location>
</feature>
<evidence type="ECO:0000256" key="1">
    <source>
        <dbReference type="SAM" id="MobiDB-lite"/>
    </source>
</evidence>
<dbReference type="AlphaFoldDB" id="X6LCV3"/>
<name>X6LCV3_RETFI</name>
<protein>
    <submittedName>
        <fullName evidence="2">Uncharacterized protein</fullName>
    </submittedName>
</protein>
<proteinExistence type="predicted"/>
<sequence>NIKVINLTRDSVSDEEVMKRRKEKFGTRSLPFEKSDGDSKDHDAKETEHNSSRANDAGSGSTTNGSDVHDTPKLTKEVLMEDKTVSKDKDKDCPREKKINMKENENNKLEKDREQHSMATHIITTRTKPTDKHRNTTGSPALAKKNKTKIKSWTNVLQLTI</sequence>
<feature type="region of interest" description="Disordered" evidence="1">
    <location>
        <begin position="1"/>
        <end position="116"/>
    </location>
</feature>
<feature type="non-terminal residue" evidence="2">
    <location>
        <position position="161"/>
    </location>
</feature>
<dbReference type="Proteomes" id="UP000023152">
    <property type="component" value="Unassembled WGS sequence"/>
</dbReference>
<gene>
    <name evidence="2" type="ORF">RFI_38566</name>
</gene>